<dbReference type="SUPFAM" id="SSF52540">
    <property type="entry name" value="P-loop containing nucleoside triphosphate hydrolases"/>
    <property type="match status" value="1"/>
</dbReference>
<dbReference type="GO" id="GO:0005524">
    <property type="term" value="F:ATP binding"/>
    <property type="evidence" value="ECO:0007669"/>
    <property type="project" value="UniProtKB-KW"/>
</dbReference>
<dbReference type="PROSITE" id="PS00662">
    <property type="entry name" value="T2SP_E"/>
    <property type="match status" value="1"/>
</dbReference>
<dbReference type="InterPro" id="IPR027417">
    <property type="entry name" value="P-loop_NTPase"/>
</dbReference>
<evidence type="ECO:0000313" key="6">
    <source>
        <dbReference type="Proteomes" id="UP000247483"/>
    </source>
</evidence>
<evidence type="ECO:0000259" key="4">
    <source>
        <dbReference type="PROSITE" id="PS00662"/>
    </source>
</evidence>
<gene>
    <name evidence="5" type="ORF">DKK79_05405</name>
</gene>
<dbReference type="Gene3D" id="3.30.450.90">
    <property type="match status" value="1"/>
</dbReference>
<comment type="similarity">
    <text evidence="1">Belongs to the GSP E family.</text>
</comment>
<comment type="caution">
    <text evidence="5">The sequence shown here is derived from an EMBL/GenBank/DDBJ whole genome shotgun (WGS) entry which is preliminary data.</text>
</comment>
<evidence type="ECO:0000256" key="3">
    <source>
        <dbReference type="ARBA" id="ARBA00022840"/>
    </source>
</evidence>
<dbReference type="Proteomes" id="UP000247483">
    <property type="component" value="Unassembled WGS sequence"/>
</dbReference>
<dbReference type="Gene3D" id="3.40.50.300">
    <property type="entry name" value="P-loop containing nucleotide triphosphate hydrolases"/>
    <property type="match status" value="1"/>
</dbReference>
<dbReference type="EMBL" id="QGLP01000004">
    <property type="protein sequence ID" value="PXZ06100.1"/>
    <property type="molecule type" value="Genomic_DNA"/>
</dbReference>
<dbReference type="InterPro" id="IPR001482">
    <property type="entry name" value="T2SS/T4SS_dom"/>
</dbReference>
<sequence length="369" mass="41190">MIIQEDQIVESVDKLLLSALEKRASDIHFEPYQHNYRIRMRIDGVLQNMQMPPLTLAKQISARLKVMANLNIAEYRLPQDGQLVINNYAMRIATLPVINGEKIVLRVMDNHESELTIDDLGLTEQDLITFKQILDYPQGLILVTGPTGSGKTMTLYSALKRLNKTECNICSVEDPIEIPLEGINQTAINLKAGLSFSVILRALLRQDPDVMMIGEIRDHETAEIAIQAAQTGHLVLSTLHTNSSVEAIVRLNQMGIKNYLLSSSLKLVIAQRLVRKLCQHCKVVASELTLIDNQPSPHFIAMGCEKCVGGYLGRIGLYELLIITPEVQQQILNDQPISPKNRVNLMQAGYLLVQQGITTLAELNRVLGK</sequence>
<organism evidence="5 6">
    <name type="scientific">Gilliamella apicola</name>
    <dbReference type="NCBI Taxonomy" id="1196095"/>
    <lineage>
        <taxon>Bacteria</taxon>
        <taxon>Pseudomonadati</taxon>
        <taxon>Pseudomonadota</taxon>
        <taxon>Gammaproteobacteria</taxon>
        <taxon>Orbales</taxon>
        <taxon>Orbaceae</taxon>
        <taxon>Gilliamella</taxon>
    </lineage>
</organism>
<dbReference type="GO" id="GO:0005886">
    <property type="term" value="C:plasma membrane"/>
    <property type="evidence" value="ECO:0007669"/>
    <property type="project" value="TreeGrafter"/>
</dbReference>
<dbReference type="GO" id="GO:0016887">
    <property type="term" value="F:ATP hydrolysis activity"/>
    <property type="evidence" value="ECO:0007669"/>
    <property type="project" value="TreeGrafter"/>
</dbReference>
<dbReference type="RefSeq" id="WP_110423166.1">
    <property type="nucleotide sequence ID" value="NZ_QGLP01000004.1"/>
</dbReference>
<keyword evidence="2" id="KW-0547">Nucleotide-binding</keyword>
<reference evidence="5 6" key="1">
    <citation type="submission" date="2018-05" db="EMBL/GenBank/DDBJ databases">
        <title>Reference genomes for bee gut microbiota database.</title>
        <authorList>
            <person name="Ellegaard K.M."/>
        </authorList>
    </citation>
    <scope>NUCLEOTIDE SEQUENCE [LARGE SCALE GENOMIC DNA]</scope>
    <source>
        <strain evidence="5 6">ESL0177</strain>
    </source>
</reference>
<dbReference type="SMART" id="SM00382">
    <property type="entry name" value="AAA"/>
    <property type="match status" value="1"/>
</dbReference>
<accession>A0A2V4DYZ6</accession>
<proteinExistence type="inferred from homology"/>
<evidence type="ECO:0000256" key="2">
    <source>
        <dbReference type="ARBA" id="ARBA00022741"/>
    </source>
</evidence>
<dbReference type="PANTHER" id="PTHR30258">
    <property type="entry name" value="TYPE II SECRETION SYSTEM PROTEIN GSPE-RELATED"/>
    <property type="match status" value="1"/>
</dbReference>
<protein>
    <submittedName>
        <fullName evidence="5">Type II secretion system protein GspE</fullName>
    </submittedName>
</protein>
<dbReference type="AlphaFoldDB" id="A0A2V4DYZ6"/>
<dbReference type="CDD" id="cd01129">
    <property type="entry name" value="PulE-GspE-like"/>
    <property type="match status" value="1"/>
</dbReference>
<evidence type="ECO:0000313" key="5">
    <source>
        <dbReference type="EMBL" id="PXZ06100.1"/>
    </source>
</evidence>
<dbReference type="InterPro" id="IPR003593">
    <property type="entry name" value="AAA+_ATPase"/>
</dbReference>
<dbReference type="PANTHER" id="PTHR30258:SF1">
    <property type="entry name" value="PROTEIN TRANSPORT PROTEIN HOFB HOMOLOG"/>
    <property type="match status" value="1"/>
</dbReference>
<feature type="domain" description="Bacterial type II secretion system protein E" evidence="4">
    <location>
        <begin position="204"/>
        <end position="218"/>
    </location>
</feature>
<dbReference type="Pfam" id="PF00437">
    <property type="entry name" value="T2SSE"/>
    <property type="match status" value="1"/>
</dbReference>
<name>A0A2V4DYZ6_9GAMM</name>
<keyword evidence="3" id="KW-0067">ATP-binding</keyword>
<evidence type="ECO:0000256" key="1">
    <source>
        <dbReference type="ARBA" id="ARBA00006611"/>
    </source>
</evidence>